<dbReference type="SUPFAM" id="SSF54928">
    <property type="entry name" value="RNA-binding domain, RBD"/>
    <property type="match status" value="2"/>
</dbReference>
<comment type="caution">
    <text evidence="3">The sequence shown here is derived from an EMBL/GenBank/DDBJ whole genome shotgun (WGS) entry which is preliminary data.</text>
</comment>
<dbReference type="InterPro" id="IPR000504">
    <property type="entry name" value="RRM_dom"/>
</dbReference>
<dbReference type="GO" id="GO:0003723">
    <property type="term" value="F:RNA binding"/>
    <property type="evidence" value="ECO:0007669"/>
    <property type="project" value="UniProtKB-UniRule"/>
</dbReference>
<evidence type="ECO:0000259" key="2">
    <source>
        <dbReference type="PROSITE" id="PS50102"/>
    </source>
</evidence>
<sequence length="442" mass="49477">MLKYFAQRQLFRRHPWSRASSRVSSNFQRNPRQFRPREDLKLDENFATQFPAFETPSEALPGLRKVHGLTVHIRDLPLNALVGEVLDFVMGGPIFRVDDLVQNGKRTVSLTFFDTRDALAFYKDATSQEIDVFGRRPKFSWDKGTAPKWNGLLSRSIVLWDKGRLGTEEDILSYLSPFGPIDRVTLMKEKTADRAFINFLSAESGLWAASELRKTGAIVQLTKDRCSAAASNRAIAAKNQMRSVILRSIPPQTTLSELCGRIRGGLIHRMSYVPESGVAFVHFAEHSSAAYFVQHAVYRGINVHGRRLNVVFLADSEKLPEYLAQNIQLGATRCLAIEGVVNPDMLRADCTQYGHVERIVLSESTSTVSFTHIQHAIKASRMLPTKLGYEGLRITFVADPCAAPYPQDLRKAATLEAELSSLLIPSEVVNSGHLLDNTFRTA</sequence>
<dbReference type="InterPro" id="IPR035979">
    <property type="entry name" value="RBD_domain_sf"/>
</dbReference>
<dbReference type="PROSITE" id="PS50102">
    <property type="entry name" value="RRM"/>
    <property type="match status" value="1"/>
</dbReference>
<keyword evidence="1" id="KW-0694">RNA-binding</keyword>
<keyword evidence="4" id="KW-1185">Reference proteome</keyword>
<proteinExistence type="predicted"/>
<evidence type="ECO:0000313" key="4">
    <source>
        <dbReference type="Proteomes" id="UP000623467"/>
    </source>
</evidence>
<dbReference type="EMBL" id="JACAZH010000011">
    <property type="protein sequence ID" value="KAF7354904.1"/>
    <property type="molecule type" value="Genomic_DNA"/>
</dbReference>
<gene>
    <name evidence="3" type="ORF">MSAN_01405000</name>
</gene>
<dbReference type="Proteomes" id="UP000623467">
    <property type="component" value="Unassembled WGS sequence"/>
</dbReference>
<evidence type="ECO:0000313" key="3">
    <source>
        <dbReference type="EMBL" id="KAF7354904.1"/>
    </source>
</evidence>
<dbReference type="AlphaFoldDB" id="A0A8H6YAQ2"/>
<dbReference type="InterPro" id="IPR012677">
    <property type="entry name" value="Nucleotide-bd_a/b_plait_sf"/>
</dbReference>
<reference evidence="3" key="1">
    <citation type="submission" date="2020-05" db="EMBL/GenBank/DDBJ databases">
        <title>Mycena genomes resolve the evolution of fungal bioluminescence.</title>
        <authorList>
            <person name="Tsai I.J."/>
        </authorList>
    </citation>
    <scope>NUCLEOTIDE SEQUENCE</scope>
    <source>
        <strain evidence="3">160909Yilan</strain>
    </source>
</reference>
<dbReference type="Gene3D" id="3.30.70.330">
    <property type="match status" value="2"/>
</dbReference>
<protein>
    <recommendedName>
        <fullName evidence="2">RRM domain-containing protein</fullName>
    </recommendedName>
</protein>
<feature type="domain" description="RRM" evidence="2">
    <location>
        <begin position="242"/>
        <end position="315"/>
    </location>
</feature>
<evidence type="ECO:0000256" key="1">
    <source>
        <dbReference type="PROSITE-ProRule" id="PRU00176"/>
    </source>
</evidence>
<name>A0A8H6YAQ2_9AGAR</name>
<organism evidence="3 4">
    <name type="scientific">Mycena sanguinolenta</name>
    <dbReference type="NCBI Taxonomy" id="230812"/>
    <lineage>
        <taxon>Eukaryota</taxon>
        <taxon>Fungi</taxon>
        <taxon>Dikarya</taxon>
        <taxon>Basidiomycota</taxon>
        <taxon>Agaricomycotina</taxon>
        <taxon>Agaricomycetes</taxon>
        <taxon>Agaricomycetidae</taxon>
        <taxon>Agaricales</taxon>
        <taxon>Marasmiineae</taxon>
        <taxon>Mycenaceae</taxon>
        <taxon>Mycena</taxon>
    </lineage>
</organism>
<accession>A0A8H6YAQ2</accession>
<dbReference type="OrthoDB" id="2935572at2759"/>
<dbReference type="CDD" id="cd00590">
    <property type="entry name" value="RRM_SF"/>
    <property type="match status" value="1"/>
</dbReference>